<evidence type="ECO:0000313" key="2">
    <source>
        <dbReference type="Proteomes" id="UP000541352"/>
    </source>
</evidence>
<dbReference type="EMBL" id="JACIBY010000029">
    <property type="protein sequence ID" value="MBB3842231.1"/>
    <property type="molecule type" value="Genomic_DNA"/>
</dbReference>
<organism evidence="1 2">
    <name type="scientific">Runella defluvii</name>
    <dbReference type="NCBI Taxonomy" id="370973"/>
    <lineage>
        <taxon>Bacteria</taxon>
        <taxon>Pseudomonadati</taxon>
        <taxon>Bacteroidota</taxon>
        <taxon>Cytophagia</taxon>
        <taxon>Cytophagales</taxon>
        <taxon>Spirosomataceae</taxon>
        <taxon>Runella</taxon>
    </lineage>
</organism>
<keyword evidence="2" id="KW-1185">Reference proteome</keyword>
<sequence>METLTKQGAMLRFESQRKAPTKAVDWLRGSLMALMPDDFKDFPTVLTKIKEKISEMEKRSATKPGKVWLSVYDCPTSDGLSRAWLMYGCDNGGTCIGMIEAFFPKEGGEQ</sequence>
<accession>A0A7W5ZUC0</accession>
<gene>
    <name evidence="1" type="ORF">FHS57_006262</name>
</gene>
<comment type="caution">
    <text evidence="1">The sequence shown here is derived from an EMBL/GenBank/DDBJ whole genome shotgun (WGS) entry which is preliminary data.</text>
</comment>
<protein>
    <submittedName>
        <fullName evidence="1">Uncharacterized protein</fullName>
    </submittedName>
</protein>
<evidence type="ECO:0000313" key="1">
    <source>
        <dbReference type="EMBL" id="MBB3842231.1"/>
    </source>
</evidence>
<dbReference type="AlphaFoldDB" id="A0A7W5ZUC0"/>
<reference evidence="1 2" key="1">
    <citation type="submission" date="2020-08" db="EMBL/GenBank/DDBJ databases">
        <title>Genomic Encyclopedia of Type Strains, Phase IV (KMG-IV): sequencing the most valuable type-strain genomes for metagenomic binning, comparative biology and taxonomic classification.</title>
        <authorList>
            <person name="Goeker M."/>
        </authorList>
    </citation>
    <scope>NUCLEOTIDE SEQUENCE [LARGE SCALE GENOMIC DNA]</scope>
    <source>
        <strain evidence="1 2">DSM 17976</strain>
    </source>
</reference>
<name>A0A7W5ZUC0_9BACT</name>
<proteinExistence type="predicted"/>
<dbReference type="RefSeq" id="WP_183980454.1">
    <property type="nucleotide sequence ID" value="NZ_JACIBY010000029.1"/>
</dbReference>
<dbReference type="Proteomes" id="UP000541352">
    <property type="component" value="Unassembled WGS sequence"/>
</dbReference>